<gene>
    <name evidence="6" type="primary">hslO</name>
    <name evidence="6" type="ORF">EYC82_10810</name>
</gene>
<dbReference type="PIRSF" id="PIRSF005261">
    <property type="entry name" value="Heat_shock_Hsp33"/>
    <property type="match status" value="1"/>
</dbReference>
<keyword evidence="4" id="KW-0143">Chaperone</keyword>
<dbReference type="Gene3D" id="3.90.1280.10">
    <property type="entry name" value="HSP33 redox switch-like"/>
    <property type="match status" value="1"/>
</dbReference>
<keyword evidence="3" id="KW-1015">Disulfide bond</keyword>
<dbReference type="NCBIfam" id="NF001033">
    <property type="entry name" value="PRK00114.1"/>
    <property type="match status" value="1"/>
</dbReference>
<dbReference type="EMBL" id="SHNO01000001">
    <property type="protein sequence ID" value="MCX2977843.1"/>
    <property type="molecule type" value="Genomic_DNA"/>
</dbReference>
<dbReference type="SUPFAM" id="SSF64397">
    <property type="entry name" value="Hsp33 domain"/>
    <property type="match status" value="1"/>
</dbReference>
<dbReference type="SUPFAM" id="SSF118352">
    <property type="entry name" value="HSP33 redox switch-like"/>
    <property type="match status" value="1"/>
</dbReference>
<accession>A0ABT3T6D2</accession>
<evidence type="ECO:0000256" key="3">
    <source>
        <dbReference type="ARBA" id="ARBA00023157"/>
    </source>
</evidence>
<name>A0ABT3T6D2_9GAMM</name>
<dbReference type="Gene3D" id="1.10.287.480">
    <property type="entry name" value="helix hairpin bin"/>
    <property type="match status" value="1"/>
</dbReference>
<keyword evidence="2" id="KW-0862">Zinc</keyword>
<proteinExistence type="predicted"/>
<keyword evidence="7" id="KW-1185">Reference proteome</keyword>
<dbReference type="PANTHER" id="PTHR30111">
    <property type="entry name" value="33 KDA CHAPERONIN"/>
    <property type="match status" value="1"/>
</dbReference>
<dbReference type="InterPro" id="IPR000397">
    <property type="entry name" value="Heat_shock_Hsp33"/>
</dbReference>
<dbReference type="Proteomes" id="UP001143304">
    <property type="component" value="Unassembled WGS sequence"/>
</dbReference>
<dbReference type="CDD" id="cd00498">
    <property type="entry name" value="Hsp33"/>
    <property type="match status" value="1"/>
</dbReference>
<organism evidence="6 7">
    <name type="scientific">Candidatus Marimicrobium litorale</name>
    <dbReference type="NCBI Taxonomy" id="2518991"/>
    <lineage>
        <taxon>Bacteria</taxon>
        <taxon>Pseudomonadati</taxon>
        <taxon>Pseudomonadota</taxon>
        <taxon>Gammaproteobacteria</taxon>
        <taxon>Cellvibrionales</taxon>
        <taxon>Halieaceae</taxon>
        <taxon>Marimicrobium</taxon>
    </lineage>
</organism>
<comment type="caution">
    <text evidence="6">The sequence shown here is derived from an EMBL/GenBank/DDBJ whole genome shotgun (WGS) entry which is preliminary data.</text>
</comment>
<dbReference type="InterPro" id="IPR016154">
    <property type="entry name" value="Heat_shock_Hsp33_C"/>
</dbReference>
<keyword evidence="1" id="KW-0963">Cytoplasm</keyword>
<keyword evidence="5" id="KW-0676">Redox-active center</keyword>
<dbReference type="Gene3D" id="3.55.30.10">
    <property type="entry name" value="Hsp33 domain"/>
    <property type="match status" value="1"/>
</dbReference>
<protein>
    <submittedName>
        <fullName evidence="6">Hsp33 family molecular chaperone HslO</fullName>
    </submittedName>
</protein>
<evidence type="ECO:0000256" key="2">
    <source>
        <dbReference type="ARBA" id="ARBA00022833"/>
    </source>
</evidence>
<evidence type="ECO:0000256" key="5">
    <source>
        <dbReference type="ARBA" id="ARBA00023284"/>
    </source>
</evidence>
<evidence type="ECO:0000313" key="7">
    <source>
        <dbReference type="Proteomes" id="UP001143304"/>
    </source>
</evidence>
<dbReference type="InterPro" id="IPR016153">
    <property type="entry name" value="Heat_shock_Hsp33_N"/>
</dbReference>
<dbReference type="PANTHER" id="PTHR30111:SF1">
    <property type="entry name" value="33 KDA CHAPERONIN"/>
    <property type="match status" value="1"/>
</dbReference>
<evidence type="ECO:0000256" key="1">
    <source>
        <dbReference type="ARBA" id="ARBA00022490"/>
    </source>
</evidence>
<sequence length="292" mass="32817">MTDILRDYSQRFLFEEADIRGEKVLLDKAYWDTLAIHQYAPGVARLMGEFLAAAVLLSNNLKFEGRLTLQARSDGQLPLLMAESNHQLHVRGIARGSEQATANSNEELLSNGQLAITVEPLKGQRYQGIVALQEGSVAHNLDAYFRQSEQLGSRIWLAADGERAGGMLLQQLPAQLVPEPGQRLDQWEHVLTLTDTLRDEEILTLDSATLLGLLYPEEPVRLFDADEVRFQCSCSRKRTHGALSTLHPAELNEMLQEMGRITMDCEFCNTQYHFERTDLAEVLGVDEAKTLH</sequence>
<dbReference type="InterPro" id="IPR023212">
    <property type="entry name" value="Hsp33_helix_hairpin_bin_dom_sf"/>
</dbReference>
<evidence type="ECO:0000256" key="4">
    <source>
        <dbReference type="ARBA" id="ARBA00023186"/>
    </source>
</evidence>
<reference evidence="6" key="1">
    <citation type="submission" date="2019-02" db="EMBL/GenBank/DDBJ databases">
        <authorList>
            <person name="Li S.-H."/>
        </authorList>
    </citation>
    <scope>NUCLEOTIDE SEQUENCE</scope>
    <source>
        <strain evidence="6">IMCC11814</strain>
    </source>
</reference>
<evidence type="ECO:0000313" key="6">
    <source>
        <dbReference type="EMBL" id="MCX2977843.1"/>
    </source>
</evidence>
<dbReference type="Pfam" id="PF01430">
    <property type="entry name" value="HSP33"/>
    <property type="match status" value="1"/>
</dbReference>
<dbReference type="RefSeq" id="WP_279249551.1">
    <property type="nucleotide sequence ID" value="NZ_SHNO01000001.1"/>
</dbReference>